<name>A0A2S9H2J5_9BURK</name>
<evidence type="ECO:0000313" key="4">
    <source>
        <dbReference type="Proteomes" id="UP000237839"/>
    </source>
</evidence>
<evidence type="ECO:0000313" key="3">
    <source>
        <dbReference type="EMBL" id="PRC94177.1"/>
    </source>
</evidence>
<keyword evidence="2" id="KW-0732">Signal</keyword>
<dbReference type="Pfam" id="PF07813">
    <property type="entry name" value="LTXXQ"/>
    <property type="match status" value="1"/>
</dbReference>
<comment type="caution">
    <text evidence="3">The sequence shown here is derived from an EMBL/GenBank/DDBJ whole genome shotgun (WGS) entry which is preliminary data.</text>
</comment>
<dbReference type="Proteomes" id="UP000237839">
    <property type="component" value="Unassembled WGS sequence"/>
</dbReference>
<dbReference type="GO" id="GO:0042597">
    <property type="term" value="C:periplasmic space"/>
    <property type="evidence" value="ECO:0007669"/>
    <property type="project" value="InterPro"/>
</dbReference>
<feature type="chain" id="PRO_5015616591" evidence="2">
    <location>
        <begin position="31"/>
        <end position="168"/>
    </location>
</feature>
<evidence type="ECO:0000256" key="1">
    <source>
        <dbReference type="SAM" id="MobiDB-lite"/>
    </source>
</evidence>
<dbReference type="AlphaFoldDB" id="A0A2S9H2J5"/>
<feature type="compositionally biased region" description="Basic and acidic residues" evidence="1">
    <location>
        <begin position="152"/>
        <end position="168"/>
    </location>
</feature>
<reference evidence="3 4" key="1">
    <citation type="submission" date="2018-02" db="EMBL/GenBank/DDBJ databases">
        <title>Solimicrobium silvestre gen. nov., sp. nov., isolated from alpine forest soil.</title>
        <authorList>
            <person name="Margesin R."/>
            <person name="Albuquerque L."/>
            <person name="Zhang D.-C."/>
            <person name="Froufe H.J.C."/>
            <person name="Severino R."/>
            <person name="Roxo I."/>
            <person name="Egas C."/>
            <person name="Da Costa M.S."/>
        </authorList>
    </citation>
    <scope>NUCLEOTIDE SEQUENCE [LARGE SCALE GENOMIC DNA]</scope>
    <source>
        <strain evidence="3 4">S20-91</strain>
    </source>
</reference>
<keyword evidence="4" id="KW-1185">Reference proteome</keyword>
<feature type="region of interest" description="Disordered" evidence="1">
    <location>
        <begin position="149"/>
        <end position="168"/>
    </location>
</feature>
<evidence type="ECO:0000256" key="2">
    <source>
        <dbReference type="SAM" id="SignalP"/>
    </source>
</evidence>
<gene>
    <name evidence="3" type="ORF">S2091_1350</name>
</gene>
<accession>A0A2S9H2J5</accession>
<protein>
    <submittedName>
        <fullName evidence="3">LTXXQ motif family protein</fullName>
    </submittedName>
</protein>
<dbReference type="OrthoDB" id="5298564at2"/>
<organism evidence="3 4">
    <name type="scientific">Solimicrobium silvestre</name>
    <dbReference type="NCBI Taxonomy" id="2099400"/>
    <lineage>
        <taxon>Bacteria</taxon>
        <taxon>Pseudomonadati</taxon>
        <taxon>Pseudomonadota</taxon>
        <taxon>Betaproteobacteria</taxon>
        <taxon>Burkholderiales</taxon>
        <taxon>Oxalobacteraceae</taxon>
        <taxon>Solimicrobium</taxon>
    </lineage>
</organism>
<proteinExistence type="predicted"/>
<dbReference type="EMBL" id="PUGF01000004">
    <property type="protein sequence ID" value="PRC94177.1"/>
    <property type="molecule type" value="Genomic_DNA"/>
</dbReference>
<sequence>MKKIGKHLGKKIAFGFIAFGFVAASALVNAQEHVSRACQDQTKMVESVQANMVKHQTQLHEQLKLTEAQEPAWKNFVASMPAPAKPTRLDRAAMEKLTTPERMEQQLNMLKEHEAKMTANLLALKTFYAALTPEQQKTFDDYHSKMGRNAHHKADLKVDTKVEAKSDS</sequence>
<dbReference type="InterPro" id="IPR012899">
    <property type="entry name" value="LTXXQ"/>
</dbReference>
<feature type="signal peptide" evidence="2">
    <location>
        <begin position="1"/>
        <end position="30"/>
    </location>
</feature>
<dbReference type="RefSeq" id="WP_105531021.1">
    <property type="nucleotide sequence ID" value="NZ_PUGF01000004.1"/>
</dbReference>